<feature type="region of interest" description="Disordered" evidence="1">
    <location>
        <begin position="96"/>
        <end position="155"/>
    </location>
</feature>
<dbReference type="EMBL" id="LR743594">
    <property type="protein sequence ID" value="CAA2623151.1"/>
    <property type="molecule type" value="Genomic_DNA"/>
</dbReference>
<organism evidence="3">
    <name type="scientific">Spirodela intermedia</name>
    <name type="common">Intermediate duckweed</name>
    <dbReference type="NCBI Taxonomy" id="51605"/>
    <lineage>
        <taxon>Eukaryota</taxon>
        <taxon>Viridiplantae</taxon>
        <taxon>Streptophyta</taxon>
        <taxon>Embryophyta</taxon>
        <taxon>Tracheophyta</taxon>
        <taxon>Spermatophyta</taxon>
        <taxon>Magnoliopsida</taxon>
        <taxon>Liliopsida</taxon>
        <taxon>Araceae</taxon>
        <taxon>Lemnoideae</taxon>
        <taxon>Spirodela</taxon>
    </lineage>
</organism>
<proteinExistence type="predicted"/>
<reference evidence="3 4" key="1">
    <citation type="submission" date="2019-12" db="EMBL/GenBank/DDBJ databases">
        <authorList>
            <person name="Scholz U."/>
            <person name="Mascher M."/>
            <person name="Fiebig A."/>
        </authorList>
    </citation>
    <scope>NUCLEOTIDE SEQUENCE</scope>
</reference>
<keyword evidence="2" id="KW-0812">Transmembrane</keyword>
<accession>A0A7I8IZX0</accession>
<dbReference type="EMBL" id="CACRZD030000007">
    <property type="protein sequence ID" value="CAA6662711.1"/>
    <property type="molecule type" value="Genomic_DNA"/>
</dbReference>
<name>A0A7I8IZX0_SPIIN</name>
<evidence type="ECO:0000256" key="2">
    <source>
        <dbReference type="SAM" id="Phobius"/>
    </source>
</evidence>
<keyword evidence="4" id="KW-1185">Reference proteome</keyword>
<evidence type="ECO:0000256" key="1">
    <source>
        <dbReference type="SAM" id="MobiDB-lite"/>
    </source>
</evidence>
<dbReference type="AlphaFoldDB" id="A0A7I8IZX0"/>
<keyword evidence="2" id="KW-0472">Membrane</keyword>
<evidence type="ECO:0000313" key="4">
    <source>
        <dbReference type="Proteomes" id="UP001189122"/>
    </source>
</evidence>
<keyword evidence="2" id="KW-1133">Transmembrane helix</keyword>
<gene>
    <name evidence="3" type="ORF">SI7747_07009096</name>
</gene>
<protein>
    <submittedName>
        <fullName evidence="3">Uncharacterized protein</fullName>
    </submittedName>
</protein>
<dbReference type="Proteomes" id="UP001189122">
    <property type="component" value="Unassembled WGS sequence"/>
</dbReference>
<evidence type="ECO:0000313" key="3">
    <source>
        <dbReference type="EMBL" id="CAA2623151.1"/>
    </source>
</evidence>
<dbReference type="InterPro" id="IPR040411">
    <property type="entry name" value="At5g23160-like"/>
</dbReference>
<dbReference type="PANTHER" id="PTHR34379">
    <property type="entry name" value="OS07G0553800 PROTEIN"/>
    <property type="match status" value="1"/>
</dbReference>
<feature type="transmembrane region" description="Helical" evidence="2">
    <location>
        <begin position="168"/>
        <end position="196"/>
    </location>
</feature>
<sequence>MPLSKKGREIRREYKSGYWGSLFTLSRFRKNKEAVQVDNASVKEVIPEKTVSSGQHPSLPGAAEPVAEVPIKTIPPAEMTRKFLLKKILKALVSRHHGGDASSFPPEKKKKQKRQPPPPAPALPRRSDSPSTHPASPRANVPPNPTARSCLGGVAGSSKGNNNQLAGLSVLAVVMVVMLLSGRVSAIICTCVWLYFLPRLRVPATGTREGEPKTPELDLDSDEYKKRVVLEGLLQRNGRRAAGFS</sequence>
<dbReference type="PANTHER" id="PTHR34379:SF6">
    <property type="entry name" value="PROTEIN 3F"/>
    <property type="match status" value="1"/>
</dbReference>